<keyword evidence="10" id="KW-1185">Reference proteome</keyword>
<dbReference type="GO" id="GO:0009570">
    <property type="term" value="C:chloroplast stroma"/>
    <property type="evidence" value="ECO:0007669"/>
    <property type="project" value="TreeGrafter"/>
</dbReference>
<evidence type="ECO:0000256" key="1">
    <source>
        <dbReference type="ARBA" id="ARBA00006787"/>
    </source>
</evidence>
<dbReference type="Proteomes" id="UP000237347">
    <property type="component" value="Unassembled WGS sequence"/>
</dbReference>
<dbReference type="PANTHER" id="PTHR10543">
    <property type="entry name" value="BETA-CAROTENE DIOXYGENASE"/>
    <property type="match status" value="1"/>
</dbReference>
<dbReference type="EMBL" id="PKMF04000100">
    <property type="protein sequence ID" value="KAK7850446.1"/>
    <property type="molecule type" value="Genomic_DNA"/>
</dbReference>
<evidence type="ECO:0000256" key="3">
    <source>
        <dbReference type="ARBA" id="ARBA00022964"/>
    </source>
</evidence>
<dbReference type="AlphaFoldDB" id="A0AAW0LJ56"/>
<dbReference type="Pfam" id="PF03055">
    <property type="entry name" value="RPE65"/>
    <property type="match status" value="1"/>
</dbReference>
<reference evidence="9 10" key="1">
    <citation type="journal article" date="2018" name="Sci. Data">
        <title>The draft genome sequence of cork oak.</title>
        <authorList>
            <person name="Ramos A.M."/>
            <person name="Usie A."/>
            <person name="Barbosa P."/>
            <person name="Barros P.M."/>
            <person name="Capote T."/>
            <person name="Chaves I."/>
            <person name="Simoes F."/>
            <person name="Abreu I."/>
            <person name="Carrasquinho I."/>
            <person name="Faro C."/>
            <person name="Guimaraes J.B."/>
            <person name="Mendonca D."/>
            <person name="Nobrega F."/>
            <person name="Rodrigues L."/>
            <person name="Saibo N.J.M."/>
            <person name="Varela M.C."/>
            <person name="Egas C."/>
            <person name="Matos J."/>
            <person name="Miguel C.M."/>
            <person name="Oliveira M.M."/>
            <person name="Ricardo C.P."/>
            <person name="Goncalves S."/>
        </authorList>
    </citation>
    <scope>NUCLEOTIDE SEQUENCE [LARGE SCALE GENOMIC DNA]</scope>
    <source>
        <strain evidence="10">cv. HL8</strain>
    </source>
</reference>
<accession>A0AAW0LJ56</accession>
<keyword evidence="4" id="KW-0560">Oxidoreductase</keyword>
<keyword evidence="3" id="KW-0223">Dioxygenase</keyword>
<evidence type="ECO:0000256" key="5">
    <source>
        <dbReference type="ARBA" id="ARBA00023004"/>
    </source>
</evidence>
<comment type="similarity">
    <text evidence="1">Belongs to the carotenoid oxygenase family.</text>
</comment>
<proteinExistence type="inferred from homology"/>
<evidence type="ECO:0000256" key="7">
    <source>
        <dbReference type="ARBA" id="ARBA00048709"/>
    </source>
</evidence>
<evidence type="ECO:0000313" key="9">
    <source>
        <dbReference type="EMBL" id="KAK7850446.1"/>
    </source>
</evidence>
<name>A0AAW0LJ56_QUESU</name>
<comment type="cofactor">
    <cofactor evidence="8">
        <name>Fe(2+)</name>
        <dbReference type="ChEBI" id="CHEBI:29033"/>
    </cofactor>
    <text evidence="8">Binds 1 Fe(2+) ion per subunit.</text>
</comment>
<dbReference type="GO" id="GO:0046872">
    <property type="term" value="F:metal ion binding"/>
    <property type="evidence" value="ECO:0007669"/>
    <property type="project" value="UniProtKB-KW"/>
</dbReference>
<dbReference type="GO" id="GO:0010436">
    <property type="term" value="F:carotenoid dioxygenase activity"/>
    <property type="evidence" value="ECO:0007669"/>
    <property type="project" value="TreeGrafter"/>
</dbReference>
<evidence type="ECO:0000256" key="2">
    <source>
        <dbReference type="ARBA" id="ARBA00022723"/>
    </source>
</evidence>
<evidence type="ECO:0000256" key="8">
    <source>
        <dbReference type="PIRSR" id="PIRSR604294-1"/>
    </source>
</evidence>
<evidence type="ECO:0000256" key="4">
    <source>
        <dbReference type="ARBA" id="ARBA00023002"/>
    </source>
</evidence>
<keyword evidence="5 8" id="KW-0408">Iron</keyword>
<gene>
    <name evidence="9" type="primary">CCD1_10</name>
    <name evidence="9" type="ORF">CFP56_000861</name>
</gene>
<dbReference type="EC" id="1.14.99.n4" evidence="6"/>
<protein>
    <recommendedName>
        <fullName evidence="6">carotenoid 9,10-dioxygenase</fullName>
        <ecNumber evidence="6">1.14.99.n4</ecNumber>
    </recommendedName>
</protein>
<dbReference type="GO" id="GO:0016121">
    <property type="term" value="P:carotene catabolic process"/>
    <property type="evidence" value="ECO:0007669"/>
    <property type="project" value="TreeGrafter"/>
</dbReference>
<organism evidence="9 10">
    <name type="scientific">Quercus suber</name>
    <name type="common">Cork oak</name>
    <dbReference type="NCBI Taxonomy" id="58331"/>
    <lineage>
        <taxon>Eukaryota</taxon>
        <taxon>Viridiplantae</taxon>
        <taxon>Streptophyta</taxon>
        <taxon>Embryophyta</taxon>
        <taxon>Tracheophyta</taxon>
        <taxon>Spermatophyta</taxon>
        <taxon>Magnoliopsida</taxon>
        <taxon>eudicotyledons</taxon>
        <taxon>Gunneridae</taxon>
        <taxon>Pentapetalae</taxon>
        <taxon>rosids</taxon>
        <taxon>fabids</taxon>
        <taxon>Fagales</taxon>
        <taxon>Fagaceae</taxon>
        <taxon>Quercus</taxon>
    </lineage>
</organism>
<dbReference type="InterPro" id="IPR004294">
    <property type="entry name" value="Carotenoid_Oase"/>
</dbReference>
<feature type="binding site" evidence="8">
    <location>
        <position position="11"/>
    </location>
    <ligand>
        <name>Fe cation</name>
        <dbReference type="ChEBI" id="CHEBI:24875"/>
        <note>catalytic</note>
    </ligand>
</feature>
<keyword evidence="2 8" id="KW-0479">Metal-binding</keyword>
<evidence type="ECO:0000313" key="10">
    <source>
        <dbReference type="Proteomes" id="UP000237347"/>
    </source>
</evidence>
<dbReference type="PANTHER" id="PTHR10543:SF89">
    <property type="entry name" value="CAROTENOID 9,10(9',10')-CLEAVAGE DIOXYGENASE 1"/>
    <property type="match status" value="1"/>
</dbReference>
<comment type="catalytic activity">
    <reaction evidence="7">
        <text>all-trans-zeaxanthin + 2 O2 = 4,9-dimethyldodeca-2,4,6,8,10-pentaenedial + 2 (3R)-hydroxy-beta-ionone</text>
        <dbReference type="Rhea" id="RHEA:26393"/>
        <dbReference type="ChEBI" id="CHEBI:15379"/>
        <dbReference type="ChEBI" id="CHEBI:27547"/>
        <dbReference type="ChEBI" id="CHEBI:53171"/>
        <dbReference type="ChEBI" id="CHEBI:53173"/>
        <dbReference type="EC" id="1.14.99.n4"/>
    </reaction>
</comment>
<comment type="caution">
    <text evidence="9">The sequence shown here is derived from an EMBL/GenBank/DDBJ whole genome shotgun (WGS) entry which is preliminary data.</text>
</comment>
<sequence>MFELPSCFIFHNANAWEEEDGVVLITCGLENFDMDRLNGIVKEELETFLLSCRYEMRFNMKTGLASQKKLSTSAVEFPRVNESYTGRKSSVNVLDAKTMSANPVAVVEIPHRVPPGFHAFFVTEVTVTSIAYGLNFFLTFLCLATVEINFMV</sequence>
<evidence type="ECO:0000256" key="6">
    <source>
        <dbReference type="ARBA" id="ARBA00039084"/>
    </source>
</evidence>